<dbReference type="Proteomes" id="UP000789920">
    <property type="component" value="Unassembled WGS sequence"/>
</dbReference>
<evidence type="ECO:0000313" key="1">
    <source>
        <dbReference type="EMBL" id="CAG8836269.1"/>
    </source>
</evidence>
<proteinExistence type="predicted"/>
<reference evidence="1" key="1">
    <citation type="submission" date="2021-06" db="EMBL/GenBank/DDBJ databases">
        <authorList>
            <person name="Kallberg Y."/>
            <person name="Tangrot J."/>
            <person name="Rosling A."/>
        </authorList>
    </citation>
    <scope>NUCLEOTIDE SEQUENCE</scope>
    <source>
        <strain evidence="1">MA461A</strain>
    </source>
</reference>
<dbReference type="EMBL" id="CAJVQC010114215">
    <property type="protein sequence ID" value="CAG8836269.1"/>
    <property type="molecule type" value="Genomic_DNA"/>
</dbReference>
<gene>
    <name evidence="1" type="ORF">RPERSI_LOCUS29869</name>
</gene>
<protein>
    <submittedName>
        <fullName evidence="1">36789_t:CDS:1</fullName>
    </submittedName>
</protein>
<organism evidence="1 2">
    <name type="scientific">Racocetra persica</name>
    <dbReference type="NCBI Taxonomy" id="160502"/>
    <lineage>
        <taxon>Eukaryota</taxon>
        <taxon>Fungi</taxon>
        <taxon>Fungi incertae sedis</taxon>
        <taxon>Mucoromycota</taxon>
        <taxon>Glomeromycotina</taxon>
        <taxon>Glomeromycetes</taxon>
        <taxon>Diversisporales</taxon>
        <taxon>Gigasporaceae</taxon>
        <taxon>Racocetra</taxon>
    </lineage>
</organism>
<accession>A0ACA9SE85</accession>
<sequence>GMGHKQFVRDVGLLESAGLGESIIKNHAFLDGNKRAAIATFLLLNGYDLVLDKDLLCTRVLDC</sequence>
<comment type="caution">
    <text evidence="1">The sequence shown here is derived from an EMBL/GenBank/DDBJ whole genome shotgun (WGS) entry which is preliminary data.</text>
</comment>
<feature type="non-terminal residue" evidence="1">
    <location>
        <position position="1"/>
    </location>
</feature>
<evidence type="ECO:0000313" key="2">
    <source>
        <dbReference type="Proteomes" id="UP000789920"/>
    </source>
</evidence>
<keyword evidence="2" id="KW-1185">Reference proteome</keyword>
<name>A0ACA9SE85_9GLOM</name>